<evidence type="ECO:0000313" key="2">
    <source>
        <dbReference type="Proteomes" id="UP001196870"/>
    </source>
</evidence>
<dbReference type="Gene3D" id="2.60.120.10">
    <property type="entry name" value="Jelly Rolls"/>
    <property type="match status" value="1"/>
</dbReference>
<dbReference type="EMBL" id="JAAGBB010000021">
    <property type="protein sequence ID" value="MBR0666195.1"/>
    <property type="molecule type" value="Genomic_DNA"/>
</dbReference>
<dbReference type="SUPFAM" id="SSF51182">
    <property type="entry name" value="RmlC-like cupins"/>
    <property type="match status" value="1"/>
</dbReference>
<dbReference type="Proteomes" id="UP001196870">
    <property type="component" value="Unassembled WGS sequence"/>
</dbReference>
<proteinExistence type="predicted"/>
<dbReference type="InterPro" id="IPR014710">
    <property type="entry name" value="RmlC-like_jellyroll"/>
</dbReference>
<evidence type="ECO:0008006" key="3">
    <source>
        <dbReference type="Google" id="ProtNLM"/>
    </source>
</evidence>
<name>A0ABS5F243_9PROT</name>
<accession>A0ABS5F243</accession>
<dbReference type="RefSeq" id="WP_211853871.1">
    <property type="nucleotide sequence ID" value="NZ_JAAGBB010000021.1"/>
</dbReference>
<organism evidence="1 2">
    <name type="scientific">Plastoroseomonas hellenica</name>
    <dbReference type="NCBI Taxonomy" id="2687306"/>
    <lineage>
        <taxon>Bacteria</taxon>
        <taxon>Pseudomonadati</taxon>
        <taxon>Pseudomonadota</taxon>
        <taxon>Alphaproteobacteria</taxon>
        <taxon>Acetobacterales</taxon>
        <taxon>Acetobacteraceae</taxon>
        <taxon>Plastoroseomonas</taxon>
    </lineage>
</organism>
<keyword evidence="2" id="KW-1185">Reference proteome</keyword>
<protein>
    <recommendedName>
        <fullName evidence="3">Cupin</fullName>
    </recommendedName>
</protein>
<dbReference type="InterPro" id="IPR011051">
    <property type="entry name" value="RmlC_Cupin_sf"/>
</dbReference>
<evidence type="ECO:0000313" key="1">
    <source>
        <dbReference type="EMBL" id="MBR0666195.1"/>
    </source>
</evidence>
<reference evidence="2" key="1">
    <citation type="journal article" date="2021" name="Syst. Appl. Microbiol.">
        <title>Roseomonas hellenica sp. nov., isolated from roots of wild-growing Alkanna tinctoria.</title>
        <authorList>
            <person name="Rat A."/>
            <person name="Naranjo H.D."/>
            <person name="Lebbe L."/>
            <person name="Cnockaert M."/>
            <person name="Krigas N."/>
            <person name="Grigoriadou K."/>
            <person name="Maloupa E."/>
            <person name="Willems A."/>
        </authorList>
    </citation>
    <scope>NUCLEOTIDE SEQUENCE [LARGE SCALE GENOMIC DNA]</scope>
    <source>
        <strain evidence="2">LMG 31523</strain>
    </source>
</reference>
<gene>
    <name evidence="1" type="ORF">GXW71_17675</name>
</gene>
<comment type="caution">
    <text evidence="1">The sequence shown here is derived from an EMBL/GenBank/DDBJ whole genome shotgun (WGS) entry which is preliminary data.</text>
</comment>
<sequence>MPNSSIDPENVSIAEMERFVARFATLRGSEEAFVDSNLPGARRFKINLVGMGVVEREDLPDLKPNIPLPAHGFNLGMIQAEHGNGASLHAHTTEEVFMPLIGPWAVFWMTKEGEKEIVLQPFDCIHVPTGVYRGFRYVGEGRGTLLTLIGGPDAGKVTWEPGVLEKAAAIGVSRGADGQVHGLAKAG</sequence>